<protein>
    <submittedName>
        <fullName evidence="1">Uncharacterized protein</fullName>
    </submittedName>
</protein>
<dbReference type="AlphaFoldDB" id="A0AAN7VB50"/>
<dbReference type="PANTHER" id="PTHR10773">
    <property type="entry name" value="DNA-DIRECTED RNA POLYMERASES I, II, AND III SUBUNIT RPABC2"/>
    <property type="match status" value="1"/>
</dbReference>
<reference evidence="1 2" key="1">
    <citation type="journal article" date="2024" name="Insects">
        <title>An Improved Chromosome-Level Genome Assembly of the Firefly Pyrocoelia pectoralis.</title>
        <authorList>
            <person name="Fu X."/>
            <person name="Meyer-Rochow V.B."/>
            <person name="Ballantyne L."/>
            <person name="Zhu X."/>
        </authorList>
    </citation>
    <scope>NUCLEOTIDE SEQUENCE [LARGE SCALE GENOMIC DNA]</scope>
    <source>
        <strain evidence="1">XCY_ONT2</strain>
    </source>
</reference>
<keyword evidence="2" id="KW-1185">Reference proteome</keyword>
<dbReference type="EMBL" id="JAVRBK010000006">
    <property type="protein sequence ID" value="KAK5642954.1"/>
    <property type="molecule type" value="Genomic_DNA"/>
</dbReference>
<evidence type="ECO:0000313" key="2">
    <source>
        <dbReference type="Proteomes" id="UP001329430"/>
    </source>
</evidence>
<accession>A0AAN7VB50</accession>
<proteinExistence type="predicted"/>
<dbReference type="PANTHER" id="PTHR10773:SF19">
    <property type="match status" value="1"/>
</dbReference>
<gene>
    <name evidence="1" type="ORF">RI129_009121</name>
</gene>
<dbReference type="Proteomes" id="UP001329430">
    <property type="component" value="Chromosome 6"/>
</dbReference>
<name>A0AAN7VB50_9COLE</name>
<sequence>MENETDIIHSDQENVIDLQVPQDGDTIEEIIELNGTQDSEPQPLAIQDNTFCENFQKTQHDDVQNDNTDSEAVDNKMNEDIQKKTRSNKWDINKKVWSDNKNKKRRERGKKYLGRKKVDDKIKYDIQKENRKMKPRCNCKRSLSTNSVMRCNQFTENDRTKIFQKFWKTMDWGEKKVYIRLMMEETKTIRYRNRKDDNMSKRKVSILYSMNKGDSKLRVCKNMFLNTHIQRDSEESSPEFMSRKQEARMLSLKPRVANLEQFFESLPKMESHYCRSTSKKLYLEPIWTSKRCLHKMYCNVWCVEKNIQPLSIYAFEKYFDKNNLGLFMPRKDQCETCIAFKTGNIGDDEYHLHRIKKQEAQVEKEKDKNSNNMVFTVDVQAVLLSPRSNVSSLYFRTKLITHNYTLYNLKSRDGYCFLWNETEGGVTADNFASIMCKFLIDSVIPNITEGQDIIIYSDGCCGQNRNVTLANAFLTLAKAHKITIIQKYLEVGHTQMEVDGMHATIERKLKNVKINVPADYMQVCLTARENPKPYNVQYLDHTFFKDFREPVVTDLRALKYVPNGIILYKLRHTDEWKELQVTNHNFILELFNVLDFKLCVNLYSEMIFFRLV</sequence>
<comment type="caution">
    <text evidence="1">The sequence shown here is derived from an EMBL/GenBank/DDBJ whole genome shotgun (WGS) entry which is preliminary data.</text>
</comment>
<organism evidence="1 2">
    <name type="scientific">Pyrocoelia pectoralis</name>
    <dbReference type="NCBI Taxonomy" id="417401"/>
    <lineage>
        <taxon>Eukaryota</taxon>
        <taxon>Metazoa</taxon>
        <taxon>Ecdysozoa</taxon>
        <taxon>Arthropoda</taxon>
        <taxon>Hexapoda</taxon>
        <taxon>Insecta</taxon>
        <taxon>Pterygota</taxon>
        <taxon>Neoptera</taxon>
        <taxon>Endopterygota</taxon>
        <taxon>Coleoptera</taxon>
        <taxon>Polyphaga</taxon>
        <taxon>Elateriformia</taxon>
        <taxon>Elateroidea</taxon>
        <taxon>Lampyridae</taxon>
        <taxon>Lampyrinae</taxon>
        <taxon>Pyrocoelia</taxon>
    </lineage>
</organism>
<evidence type="ECO:0000313" key="1">
    <source>
        <dbReference type="EMBL" id="KAK5642954.1"/>
    </source>
</evidence>